<keyword evidence="7 10" id="KW-0520">NAD</keyword>
<dbReference type="GO" id="GO:0106274">
    <property type="term" value="F:NAD+-protein-arginine ADP-ribosyltransferase activity"/>
    <property type="evidence" value="ECO:0007669"/>
    <property type="project" value="UniProtKB-EC"/>
</dbReference>
<dbReference type="EC" id="2.4.2.31" evidence="10"/>
<evidence type="ECO:0000256" key="3">
    <source>
        <dbReference type="ARBA" id="ARBA00022679"/>
    </source>
</evidence>
<feature type="signal peptide" evidence="12">
    <location>
        <begin position="1"/>
        <end position="37"/>
    </location>
</feature>
<keyword evidence="2 10" id="KW-0328">Glycosyltransferase</keyword>
<dbReference type="GO" id="GO:0046677">
    <property type="term" value="P:response to antibiotic"/>
    <property type="evidence" value="ECO:0007669"/>
    <property type="project" value="UniProtKB-ARBA"/>
</dbReference>
<evidence type="ECO:0000256" key="5">
    <source>
        <dbReference type="ARBA" id="ARBA00022729"/>
    </source>
</evidence>
<dbReference type="Proteomes" id="UP000189705">
    <property type="component" value="Unplaced"/>
</dbReference>
<dbReference type="RefSeq" id="XP_025050222.1">
    <property type="nucleotide sequence ID" value="XM_025194437.1"/>
</dbReference>
<comment type="similarity">
    <text evidence="1 10">Belongs to the Arg-specific ADP-ribosyltransferase family.</text>
</comment>
<accession>A0A3Q0FSF5</accession>
<name>A0A3Q0FSF5_ALLSI</name>
<dbReference type="SUPFAM" id="SSF56399">
    <property type="entry name" value="ADP-ribosylation"/>
    <property type="match status" value="1"/>
</dbReference>
<dbReference type="InParanoid" id="A0A3Q0FSF5"/>
<proteinExistence type="inferred from homology"/>
<dbReference type="GO" id="GO:0003950">
    <property type="term" value="F:NAD+ poly-ADP-ribosyltransferase activity"/>
    <property type="evidence" value="ECO:0007669"/>
    <property type="project" value="TreeGrafter"/>
</dbReference>
<dbReference type="GeneID" id="102384327"/>
<evidence type="ECO:0000313" key="14">
    <source>
        <dbReference type="RefSeq" id="XP_025050222.1"/>
    </source>
</evidence>
<evidence type="ECO:0000256" key="9">
    <source>
        <dbReference type="ARBA" id="ARBA00047597"/>
    </source>
</evidence>
<dbReference type="Gene3D" id="3.90.176.10">
    <property type="entry name" value="Toxin ADP-ribosyltransferase, Chain A, domain 1"/>
    <property type="match status" value="1"/>
</dbReference>
<evidence type="ECO:0000313" key="13">
    <source>
        <dbReference type="Proteomes" id="UP000189705"/>
    </source>
</evidence>
<feature type="compositionally biased region" description="Basic and acidic residues" evidence="11">
    <location>
        <begin position="318"/>
        <end position="331"/>
    </location>
</feature>
<comment type="catalytic activity">
    <reaction evidence="9 10">
        <text>L-arginyl-[protein] + NAD(+) = N(omega)-(ADP-D-ribosyl)-L-arginyl-[protein] + nicotinamide + H(+)</text>
        <dbReference type="Rhea" id="RHEA:19149"/>
        <dbReference type="Rhea" id="RHEA-COMP:10532"/>
        <dbReference type="Rhea" id="RHEA-COMP:15087"/>
        <dbReference type="ChEBI" id="CHEBI:15378"/>
        <dbReference type="ChEBI" id="CHEBI:17154"/>
        <dbReference type="ChEBI" id="CHEBI:29965"/>
        <dbReference type="ChEBI" id="CHEBI:57540"/>
        <dbReference type="ChEBI" id="CHEBI:142554"/>
        <dbReference type="EC" id="2.4.2.31"/>
    </reaction>
</comment>
<dbReference type="GO" id="GO:0044194">
    <property type="term" value="C:cytolytic granule"/>
    <property type="evidence" value="ECO:0007669"/>
    <property type="project" value="UniProtKB-ARBA"/>
</dbReference>
<keyword evidence="4" id="KW-0548">Nucleotidyltransferase</keyword>
<dbReference type="PANTHER" id="PTHR10339:SF2">
    <property type="entry name" value="ECTO-ADP-RIBOSYLTRANSFERASE 5"/>
    <property type="match status" value="1"/>
</dbReference>
<keyword evidence="6 10" id="KW-0521">NADP</keyword>
<evidence type="ECO:0000256" key="12">
    <source>
        <dbReference type="SAM" id="SignalP"/>
    </source>
</evidence>
<evidence type="ECO:0000256" key="6">
    <source>
        <dbReference type="ARBA" id="ARBA00022857"/>
    </source>
</evidence>
<evidence type="ECO:0000256" key="11">
    <source>
        <dbReference type="SAM" id="MobiDB-lite"/>
    </source>
</evidence>
<evidence type="ECO:0000256" key="2">
    <source>
        <dbReference type="ARBA" id="ARBA00022676"/>
    </source>
</evidence>
<organism evidence="13 14">
    <name type="scientific">Alligator sinensis</name>
    <name type="common">Chinese alligator</name>
    <dbReference type="NCBI Taxonomy" id="38654"/>
    <lineage>
        <taxon>Eukaryota</taxon>
        <taxon>Metazoa</taxon>
        <taxon>Chordata</taxon>
        <taxon>Craniata</taxon>
        <taxon>Vertebrata</taxon>
        <taxon>Euteleostomi</taxon>
        <taxon>Archelosauria</taxon>
        <taxon>Archosauria</taxon>
        <taxon>Crocodylia</taxon>
        <taxon>Alligatoridae</taxon>
        <taxon>Alligatorinae</taxon>
        <taxon>Alligator</taxon>
    </lineage>
</organism>
<reference evidence="14" key="1">
    <citation type="submission" date="2025-08" db="UniProtKB">
        <authorList>
            <consortium name="RefSeq"/>
        </authorList>
    </citation>
    <scope>IDENTIFICATION</scope>
</reference>
<evidence type="ECO:0000256" key="7">
    <source>
        <dbReference type="ARBA" id="ARBA00023027"/>
    </source>
</evidence>
<dbReference type="Pfam" id="PF01129">
    <property type="entry name" value="ART"/>
    <property type="match status" value="1"/>
</dbReference>
<gene>
    <name evidence="14" type="primary">LOC102384327</name>
</gene>
<dbReference type="GO" id="GO:0016779">
    <property type="term" value="F:nucleotidyltransferase activity"/>
    <property type="evidence" value="ECO:0007669"/>
    <property type="project" value="UniProtKB-KW"/>
</dbReference>
<evidence type="ECO:0000256" key="1">
    <source>
        <dbReference type="ARBA" id="ARBA00009558"/>
    </source>
</evidence>
<evidence type="ECO:0000256" key="4">
    <source>
        <dbReference type="ARBA" id="ARBA00022695"/>
    </source>
</evidence>
<keyword evidence="13" id="KW-1185">Reference proteome</keyword>
<protein>
    <recommendedName>
        <fullName evidence="10">NAD(P)(+)--arginine ADP-ribosyltransferase</fullName>
        <ecNumber evidence="10">2.4.2.31</ecNumber>
    </recommendedName>
    <alternativeName>
        <fullName evidence="10">Mono(ADP-ribosyl)transferase</fullName>
    </alternativeName>
</protein>
<dbReference type="InterPro" id="IPR000768">
    <property type="entry name" value="ART"/>
</dbReference>
<dbReference type="PROSITE" id="PS01291">
    <property type="entry name" value="ART"/>
    <property type="match status" value="1"/>
</dbReference>
<sequence>MSVTAPVGFPSRPSLAVEMVWTQGILLCLCFLTPSVAQSLQASEMSLMPGAFDDQYIGCTEKMEKDAPRLMEEEMKKNRNLREEWNKSKEIWNSKKKSLDKNLPRDFKDEYGRAIIVYTSSAFSGDLNKAVRESATSLATYNSNFHFKAFHYYLTRALQLLRKSCNVTYKTPVYRGISGVRYEKKQFEIMRFGYFGSSSFNKDVAEHFRNVTGCLLTIHTCFGVDIMQYSYSKEQEEVLIPIHEKFQVFPGHNGSNSLVLRSTNQTCSHFNCACLGNPVTMIPNWPPDLAAHVLAQINLEGDKKVPLGRFFQNGPLGAREKDASHGQEMRGKRTVKPTL</sequence>
<dbReference type="PROSITE" id="PS51996">
    <property type="entry name" value="TR_MART"/>
    <property type="match status" value="1"/>
</dbReference>
<keyword evidence="8" id="KW-1015">Disulfide bond</keyword>
<keyword evidence="3 10" id="KW-0808">Transferase</keyword>
<dbReference type="AlphaFoldDB" id="A0A3Q0FSF5"/>
<evidence type="ECO:0000256" key="8">
    <source>
        <dbReference type="ARBA" id="ARBA00023157"/>
    </source>
</evidence>
<keyword evidence="5 12" id="KW-0732">Signal</keyword>
<dbReference type="FunFam" id="3.90.176.10:FF:000001">
    <property type="entry name" value="NAD(P)(+)--arginine ADP-ribosyltransferase"/>
    <property type="match status" value="1"/>
</dbReference>
<evidence type="ECO:0000256" key="10">
    <source>
        <dbReference type="RuleBase" id="RU361228"/>
    </source>
</evidence>
<dbReference type="InterPro" id="IPR050999">
    <property type="entry name" value="ADP-ribosyltransferase_ARG"/>
</dbReference>
<feature type="chain" id="PRO_5018045455" description="NAD(P)(+)--arginine ADP-ribosyltransferase" evidence="12">
    <location>
        <begin position="38"/>
        <end position="339"/>
    </location>
</feature>
<dbReference type="PRINTS" id="PR00970">
    <property type="entry name" value="RIBTRNSFRASE"/>
</dbReference>
<feature type="region of interest" description="Disordered" evidence="11">
    <location>
        <begin position="316"/>
        <end position="339"/>
    </location>
</feature>
<dbReference type="PANTHER" id="PTHR10339">
    <property type="entry name" value="ADP-RIBOSYLTRANSFERASE"/>
    <property type="match status" value="1"/>
</dbReference>